<comment type="subunit">
    <text evidence="7">Component of the Mediator complex.</text>
</comment>
<name>A0A7H9AWH5_ZYGMR</name>
<sequence>MSLNNEGLREVHAILVPPASVNSSSQTQTITEGEEKEVLENSQDQVPQVKETEPLLNAPSKPSNSSVSTTSNAEFIPHLFYALHQIRKDPNNSANHLDTATGFIRHRLKVCKSLIEKSEDCKRLLSNSTEEWHGYLRNREKELQVKRDVLRALAGKLEAIKDANGPDSLVH</sequence>
<feature type="region of interest" description="Disordered" evidence="8">
    <location>
        <begin position="19"/>
        <end position="47"/>
    </location>
</feature>
<evidence type="ECO:0000256" key="4">
    <source>
        <dbReference type="ARBA" id="ARBA00023159"/>
    </source>
</evidence>
<dbReference type="EMBL" id="CP058604">
    <property type="protein sequence ID" value="QLG70758.1"/>
    <property type="molecule type" value="Genomic_DNA"/>
</dbReference>
<evidence type="ECO:0000256" key="7">
    <source>
        <dbReference type="RuleBase" id="RU364145"/>
    </source>
</evidence>
<keyword evidence="10" id="KW-1185">Reference proteome</keyword>
<evidence type="ECO:0000313" key="10">
    <source>
        <dbReference type="Proteomes" id="UP000509704"/>
    </source>
</evidence>
<evidence type="ECO:0000256" key="8">
    <source>
        <dbReference type="SAM" id="MobiDB-lite"/>
    </source>
</evidence>
<evidence type="ECO:0000256" key="5">
    <source>
        <dbReference type="ARBA" id="ARBA00023163"/>
    </source>
</evidence>
<dbReference type="InterPro" id="IPR011425">
    <property type="entry name" value="Med9"/>
</dbReference>
<comment type="subcellular location">
    <subcellularLocation>
        <location evidence="1 7">Nucleus</location>
    </subcellularLocation>
</comment>
<keyword evidence="5 7" id="KW-0804">Transcription</keyword>
<comment type="similarity">
    <text evidence="2 7">Belongs to the Mediator complex subunit 9 family.</text>
</comment>
<evidence type="ECO:0000313" key="9">
    <source>
        <dbReference type="EMBL" id="QLG70758.1"/>
    </source>
</evidence>
<gene>
    <name evidence="7" type="primary">MED9</name>
    <name evidence="9" type="ORF">HG535_0A07000</name>
</gene>
<evidence type="ECO:0000256" key="1">
    <source>
        <dbReference type="ARBA" id="ARBA00004123"/>
    </source>
</evidence>
<keyword evidence="6 7" id="KW-0539">Nucleus</keyword>
<reference evidence="9 10" key="1">
    <citation type="submission" date="2020-07" db="EMBL/GenBank/DDBJ databases">
        <title>The yeast mating-type switching endonuclease HO is a domesticated member of an unorthodox homing genetic element family.</title>
        <authorList>
            <person name="Coughlan A.Y."/>
            <person name="Lombardi L."/>
            <person name="Braun-Galleani S."/>
            <person name="Martos A.R."/>
            <person name="Galeote V."/>
            <person name="Bigey F."/>
            <person name="Dequin S."/>
            <person name="Byrne K.P."/>
            <person name="Wolfe K.H."/>
        </authorList>
    </citation>
    <scope>NUCLEOTIDE SEQUENCE [LARGE SCALE GENOMIC DNA]</scope>
    <source>
        <strain evidence="9 10">NRRL Y-6702</strain>
    </source>
</reference>
<organism evidence="9 10">
    <name type="scientific">Zygotorulaspora mrakii</name>
    <name type="common">Zygosaccharomyces mrakii</name>
    <dbReference type="NCBI Taxonomy" id="42260"/>
    <lineage>
        <taxon>Eukaryota</taxon>
        <taxon>Fungi</taxon>
        <taxon>Dikarya</taxon>
        <taxon>Ascomycota</taxon>
        <taxon>Saccharomycotina</taxon>
        <taxon>Saccharomycetes</taxon>
        <taxon>Saccharomycetales</taxon>
        <taxon>Saccharomycetaceae</taxon>
        <taxon>Zygotorulaspora</taxon>
    </lineage>
</organism>
<proteinExistence type="inferred from homology"/>
<keyword evidence="4 7" id="KW-0010">Activator</keyword>
<keyword evidence="3 7" id="KW-0805">Transcription regulation</keyword>
<dbReference type="GO" id="GO:0006357">
    <property type="term" value="P:regulation of transcription by RNA polymerase II"/>
    <property type="evidence" value="ECO:0007669"/>
    <property type="project" value="InterPro"/>
</dbReference>
<comment type="function">
    <text evidence="7">Component of the Mediator complex, a coactivator involved in the regulated transcription of nearly all RNA polymerase II-dependent genes. Mediator functions as a bridge to convey information from gene-specific regulatory proteins to the basal RNA polymerase II transcription machinery. Mediator is recruited to promoters by direct interactions with regulatory proteins and serves as a scaffold for the assembly of a functional preinitiation complex with RNA polymerase II and the general transcription factors.</text>
</comment>
<dbReference type="OrthoDB" id="4069563at2759"/>
<dbReference type="AlphaFoldDB" id="A0A7H9AWH5"/>
<evidence type="ECO:0000256" key="6">
    <source>
        <dbReference type="ARBA" id="ARBA00023242"/>
    </source>
</evidence>
<dbReference type="GO" id="GO:0016592">
    <property type="term" value="C:mediator complex"/>
    <property type="evidence" value="ECO:0007669"/>
    <property type="project" value="InterPro"/>
</dbReference>
<dbReference type="Pfam" id="PF07544">
    <property type="entry name" value="Med9"/>
    <property type="match status" value="1"/>
</dbReference>
<accession>A0A7H9AWH5</accession>
<protein>
    <recommendedName>
        <fullName evidence="7">Mediator of RNA polymerase II transcription subunit 9</fullName>
    </recommendedName>
    <alternativeName>
        <fullName evidence="7">Mediator complex subunit 9</fullName>
    </alternativeName>
</protein>
<dbReference type="Proteomes" id="UP000509704">
    <property type="component" value="Chromosome 1"/>
</dbReference>
<evidence type="ECO:0000256" key="2">
    <source>
        <dbReference type="ARBA" id="ARBA00008089"/>
    </source>
</evidence>
<evidence type="ECO:0000256" key="3">
    <source>
        <dbReference type="ARBA" id="ARBA00023015"/>
    </source>
</evidence>
<dbReference type="GO" id="GO:0003712">
    <property type="term" value="F:transcription coregulator activity"/>
    <property type="evidence" value="ECO:0007669"/>
    <property type="project" value="InterPro"/>
</dbReference>
<feature type="compositionally biased region" description="Polar residues" evidence="8">
    <location>
        <begin position="20"/>
        <end position="31"/>
    </location>
</feature>